<organism evidence="7">
    <name type="scientific">Chromera velia CCMP2878</name>
    <dbReference type="NCBI Taxonomy" id="1169474"/>
    <lineage>
        <taxon>Eukaryota</taxon>
        <taxon>Sar</taxon>
        <taxon>Alveolata</taxon>
        <taxon>Colpodellida</taxon>
        <taxon>Chromeraceae</taxon>
        <taxon>Chromera</taxon>
    </lineage>
</organism>
<dbReference type="PANTHER" id="PTHR23407:SF1">
    <property type="entry name" value="5-FORMYLTETRAHYDROFOLATE CYCLO-LIGASE"/>
    <property type="match status" value="1"/>
</dbReference>
<gene>
    <name evidence="7" type="ORF">Cvel_31125</name>
</gene>
<sequence length="450" mass="49321">MTEFYRHLHQNVLSVAGSDQIESVPIQCAPSMLPLRGLSFLLNLCGVSSRPCSFASGSRQLFSSCKMPGGEDEGESLRIRKKTLRKNVTEAVTAIPLSRLRRESCAIMHNLQWLAETVDLTKEFKGVSVFLSMPSGELNSWPIFDFFCSNKAHKVFVPKVVGRKPQDMVMVPVSSLSEVLEFPKNKWGISEPPDDLLETRRDGTYSGEIDMVVCPGVAFDAEGNRCGHGKGYYDCFLERVSESNEKMGKRRPVTLALSLQEQLVEEAVIPVDSFDVPMDLVVTPLQIFVRRNSHPLCSTLATALNSPSASTLKSPSNETKSTDAPTPPPTEDATATPSPSPCPNGNCARPQPRSPTQRSTSQTGTESHGPDLKRGDGNQSCTHSPPMRDTQKHAYRDTKADALEVYTVMLPEEALDCGEGMLEGASASVQAIGCRRDRGGQERPLKLFFQ</sequence>
<keyword evidence="2" id="KW-0547">Nucleotide-binding</keyword>
<evidence type="ECO:0000256" key="4">
    <source>
        <dbReference type="ARBA" id="ARBA00036539"/>
    </source>
</evidence>
<comment type="catalytic activity">
    <reaction evidence="4">
        <text>(6S)-5-formyl-5,6,7,8-tetrahydrofolate + ATP = (6R)-5,10-methenyltetrahydrofolate + ADP + phosphate</text>
        <dbReference type="Rhea" id="RHEA:10488"/>
        <dbReference type="ChEBI" id="CHEBI:30616"/>
        <dbReference type="ChEBI" id="CHEBI:43474"/>
        <dbReference type="ChEBI" id="CHEBI:57455"/>
        <dbReference type="ChEBI" id="CHEBI:57457"/>
        <dbReference type="ChEBI" id="CHEBI:456216"/>
        <dbReference type="EC" id="6.3.3.2"/>
    </reaction>
</comment>
<dbReference type="InterPro" id="IPR024185">
    <property type="entry name" value="FTHF_cligase-like_sf"/>
</dbReference>
<dbReference type="EC" id="6.3.3.2" evidence="5"/>
<dbReference type="GO" id="GO:0030272">
    <property type="term" value="F:5-formyltetrahydrofolate cyclo-ligase activity"/>
    <property type="evidence" value="ECO:0007669"/>
    <property type="project" value="UniProtKB-EC"/>
</dbReference>
<reference evidence="7" key="1">
    <citation type="submission" date="2014-11" db="EMBL/GenBank/DDBJ databases">
        <authorList>
            <person name="Otto D Thomas"/>
            <person name="Naeem Raeece"/>
        </authorList>
    </citation>
    <scope>NUCLEOTIDE SEQUENCE</scope>
</reference>
<evidence type="ECO:0000313" key="7">
    <source>
        <dbReference type="EMBL" id="CEM47385.1"/>
    </source>
</evidence>
<comment type="similarity">
    <text evidence="1">Belongs to the 5-formyltetrahydrofolate cyclo-ligase family.</text>
</comment>
<evidence type="ECO:0000256" key="6">
    <source>
        <dbReference type="SAM" id="MobiDB-lite"/>
    </source>
</evidence>
<feature type="region of interest" description="Disordered" evidence="6">
    <location>
        <begin position="304"/>
        <end position="394"/>
    </location>
</feature>
<dbReference type="GO" id="GO:0005739">
    <property type="term" value="C:mitochondrion"/>
    <property type="evidence" value="ECO:0007669"/>
    <property type="project" value="TreeGrafter"/>
</dbReference>
<keyword evidence="3" id="KW-0067">ATP-binding</keyword>
<dbReference type="NCBIfam" id="TIGR02727">
    <property type="entry name" value="MTHFS_bact"/>
    <property type="match status" value="1"/>
</dbReference>
<protein>
    <recommendedName>
        <fullName evidence="5">5-formyltetrahydrofolate cyclo-ligase</fullName>
        <ecNumber evidence="5">6.3.3.2</ecNumber>
    </recommendedName>
</protein>
<dbReference type="InterPro" id="IPR037171">
    <property type="entry name" value="NagB/RpiA_transferase-like"/>
</dbReference>
<dbReference type="Gene3D" id="3.40.50.10420">
    <property type="entry name" value="NagB/RpiA/CoA transferase-like"/>
    <property type="match status" value="1"/>
</dbReference>
<dbReference type="AlphaFoldDB" id="A0A0G4HSL4"/>
<name>A0A0G4HSL4_9ALVE</name>
<evidence type="ECO:0000256" key="2">
    <source>
        <dbReference type="ARBA" id="ARBA00022741"/>
    </source>
</evidence>
<dbReference type="PANTHER" id="PTHR23407">
    <property type="entry name" value="ATPASE INHIBITOR/5-FORMYLTETRAHYDROFOLATE CYCLO-LIGASE"/>
    <property type="match status" value="1"/>
</dbReference>
<dbReference type="EMBL" id="CDMZ01003730">
    <property type="protein sequence ID" value="CEM47385.1"/>
    <property type="molecule type" value="Genomic_DNA"/>
</dbReference>
<dbReference type="GO" id="GO:0009396">
    <property type="term" value="P:folic acid-containing compound biosynthetic process"/>
    <property type="evidence" value="ECO:0007669"/>
    <property type="project" value="TreeGrafter"/>
</dbReference>
<accession>A0A0G4HSL4</accession>
<proteinExistence type="inferred from homology"/>
<feature type="compositionally biased region" description="Polar residues" evidence="6">
    <location>
        <begin position="304"/>
        <end position="319"/>
    </location>
</feature>
<evidence type="ECO:0000256" key="1">
    <source>
        <dbReference type="ARBA" id="ARBA00010638"/>
    </source>
</evidence>
<evidence type="ECO:0000256" key="3">
    <source>
        <dbReference type="ARBA" id="ARBA00022840"/>
    </source>
</evidence>
<dbReference type="SUPFAM" id="SSF100950">
    <property type="entry name" value="NagB/RpiA/CoA transferase-like"/>
    <property type="match status" value="1"/>
</dbReference>
<feature type="compositionally biased region" description="Polar residues" evidence="6">
    <location>
        <begin position="354"/>
        <end position="366"/>
    </location>
</feature>
<dbReference type="GO" id="GO:0005524">
    <property type="term" value="F:ATP binding"/>
    <property type="evidence" value="ECO:0007669"/>
    <property type="project" value="UniProtKB-KW"/>
</dbReference>
<dbReference type="InterPro" id="IPR002698">
    <property type="entry name" value="FTHF_cligase"/>
</dbReference>
<dbReference type="GO" id="GO:0035999">
    <property type="term" value="P:tetrahydrofolate interconversion"/>
    <property type="evidence" value="ECO:0007669"/>
    <property type="project" value="TreeGrafter"/>
</dbReference>
<evidence type="ECO:0000256" key="5">
    <source>
        <dbReference type="ARBA" id="ARBA00038966"/>
    </source>
</evidence>
<dbReference type="VEuPathDB" id="CryptoDB:Cvel_31125"/>
<dbReference type="Pfam" id="PF01812">
    <property type="entry name" value="5-FTHF_cyc-lig"/>
    <property type="match status" value="1"/>
</dbReference>